<proteinExistence type="predicted"/>
<sequence length="65" mass="7221">MNPELWFLMSSELLEQALTTAARNGEDAVDGLMFELWANAVHMVDGEDAPDGAELMCWTAYPETD</sequence>
<dbReference type="Proteomes" id="UP000198403">
    <property type="component" value="Unassembled WGS sequence"/>
</dbReference>
<evidence type="ECO:0000313" key="1">
    <source>
        <dbReference type="EMBL" id="SNR38955.1"/>
    </source>
</evidence>
<protein>
    <submittedName>
        <fullName evidence="1">Uncharacterized protein</fullName>
    </submittedName>
</protein>
<name>A0A238VX91_9ACTN</name>
<organism evidence="1 2">
    <name type="scientific">Blastococcus mobilis</name>
    <dbReference type="NCBI Taxonomy" id="1938746"/>
    <lineage>
        <taxon>Bacteria</taxon>
        <taxon>Bacillati</taxon>
        <taxon>Actinomycetota</taxon>
        <taxon>Actinomycetes</taxon>
        <taxon>Geodermatophilales</taxon>
        <taxon>Geodermatophilaceae</taxon>
        <taxon>Blastococcus</taxon>
    </lineage>
</organism>
<reference evidence="1 2" key="1">
    <citation type="submission" date="2017-06" db="EMBL/GenBank/DDBJ databases">
        <authorList>
            <person name="Kim H.J."/>
            <person name="Triplett B.A."/>
        </authorList>
    </citation>
    <scope>NUCLEOTIDE SEQUENCE [LARGE SCALE GENOMIC DNA]</scope>
    <source>
        <strain evidence="1 2">DSM 44272</strain>
    </source>
</reference>
<keyword evidence="2" id="KW-1185">Reference proteome</keyword>
<gene>
    <name evidence="1" type="ORF">SAMN06272737_105139</name>
</gene>
<dbReference type="EMBL" id="FZNO01000005">
    <property type="protein sequence ID" value="SNR38955.1"/>
    <property type="molecule type" value="Genomic_DNA"/>
</dbReference>
<dbReference type="AlphaFoldDB" id="A0A238VX91"/>
<accession>A0A238VX91</accession>
<evidence type="ECO:0000313" key="2">
    <source>
        <dbReference type="Proteomes" id="UP000198403"/>
    </source>
</evidence>
<dbReference type="RefSeq" id="WP_089335738.1">
    <property type="nucleotide sequence ID" value="NZ_FZNO01000005.1"/>
</dbReference>